<dbReference type="PRINTS" id="PR00385">
    <property type="entry name" value="P450"/>
</dbReference>
<dbReference type="Pfam" id="PF00067">
    <property type="entry name" value="p450"/>
    <property type="match status" value="1"/>
</dbReference>
<keyword evidence="6 7" id="KW-0349">Heme</keyword>
<keyword evidence="10" id="KW-1185">Reference proteome</keyword>
<evidence type="ECO:0000313" key="10">
    <source>
        <dbReference type="Proteomes" id="UP000664132"/>
    </source>
</evidence>
<comment type="caution">
    <text evidence="9">The sequence shown here is derived from an EMBL/GenBank/DDBJ whole genome shotgun (WGS) entry which is preliminary data.</text>
</comment>
<dbReference type="PANTHER" id="PTHR24305:SF96">
    <property type="entry name" value="CYTOCHROME P450 MONOOXYGENASE STCB-RELATED"/>
    <property type="match status" value="1"/>
</dbReference>
<dbReference type="PROSITE" id="PS00086">
    <property type="entry name" value="CYTOCHROME_P450"/>
    <property type="match status" value="1"/>
</dbReference>
<dbReference type="PRINTS" id="PR00463">
    <property type="entry name" value="EP450I"/>
</dbReference>
<dbReference type="SUPFAM" id="SSF48264">
    <property type="entry name" value="Cytochrome P450"/>
    <property type="match status" value="1"/>
</dbReference>
<accession>A0A8H7TGA3</accession>
<comment type="cofactor">
    <cofactor evidence="1 6">
        <name>heme</name>
        <dbReference type="ChEBI" id="CHEBI:30413"/>
    </cofactor>
</comment>
<dbReference type="Gene3D" id="1.10.630.10">
    <property type="entry name" value="Cytochrome P450"/>
    <property type="match status" value="1"/>
</dbReference>
<dbReference type="GO" id="GO:0020037">
    <property type="term" value="F:heme binding"/>
    <property type="evidence" value="ECO:0007669"/>
    <property type="project" value="InterPro"/>
</dbReference>
<evidence type="ECO:0008006" key="11">
    <source>
        <dbReference type="Google" id="ProtNLM"/>
    </source>
</evidence>
<evidence type="ECO:0000256" key="8">
    <source>
        <dbReference type="SAM" id="Phobius"/>
    </source>
</evidence>
<dbReference type="GO" id="GO:0005506">
    <property type="term" value="F:iron ion binding"/>
    <property type="evidence" value="ECO:0007669"/>
    <property type="project" value="InterPro"/>
</dbReference>
<dbReference type="InterPro" id="IPR001128">
    <property type="entry name" value="Cyt_P450"/>
</dbReference>
<dbReference type="PANTHER" id="PTHR24305">
    <property type="entry name" value="CYTOCHROME P450"/>
    <property type="match status" value="1"/>
</dbReference>
<keyword evidence="3 6" id="KW-0479">Metal-binding</keyword>
<dbReference type="InterPro" id="IPR050121">
    <property type="entry name" value="Cytochrome_P450_monoxygenase"/>
</dbReference>
<dbReference type="GO" id="GO:0004497">
    <property type="term" value="F:monooxygenase activity"/>
    <property type="evidence" value="ECO:0007669"/>
    <property type="project" value="UniProtKB-KW"/>
</dbReference>
<dbReference type="GO" id="GO:0016705">
    <property type="term" value="F:oxidoreductase activity, acting on paired donors, with incorporation or reduction of molecular oxygen"/>
    <property type="evidence" value="ECO:0007669"/>
    <property type="project" value="InterPro"/>
</dbReference>
<dbReference type="Proteomes" id="UP000664132">
    <property type="component" value="Unassembled WGS sequence"/>
</dbReference>
<reference evidence="9" key="1">
    <citation type="submission" date="2021-02" db="EMBL/GenBank/DDBJ databases">
        <title>Genome sequence Cadophora malorum strain M34.</title>
        <authorList>
            <person name="Stefanovic E."/>
            <person name="Vu D."/>
            <person name="Scully C."/>
            <person name="Dijksterhuis J."/>
            <person name="Roader J."/>
            <person name="Houbraken J."/>
        </authorList>
    </citation>
    <scope>NUCLEOTIDE SEQUENCE</scope>
    <source>
        <strain evidence="9">M34</strain>
    </source>
</reference>
<keyword evidence="7" id="KW-0503">Monooxygenase</keyword>
<evidence type="ECO:0000256" key="4">
    <source>
        <dbReference type="ARBA" id="ARBA00023002"/>
    </source>
</evidence>
<dbReference type="AlphaFoldDB" id="A0A8H7TGA3"/>
<protein>
    <recommendedName>
        <fullName evidence="11">Cytochrome P450</fullName>
    </recommendedName>
</protein>
<proteinExistence type="inferred from homology"/>
<evidence type="ECO:0000256" key="3">
    <source>
        <dbReference type="ARBA" id="ARBA00022723"/>
    </source>
</evidence>
<sequence>MDALVAKLGVAPVVAIGLVVFYVLYVIIRTETSPLAKFPGPWFARYTDLHQKYYVMTARRIFYIDDMHKKYGPVMLISPNEVSFTSPEVFNEVHKIGNGYLKSDWYTKFRPGGPPDVFAVIDPKIHAFKRRLLARPFSLSSLRTNWEDLVISLAREAVQKIKMEAECGTACVFKWLTLMTTDIIGEIAFGEPFNMVKTGERNAFVKDIEAVIKANGLRSEIPRLFDFLKMFGLFPELANQNKRVFAYGDKVLENASERDNLAKANIFKGILEDAEKEGSIFTHEMLPIEASGLVVAGSGTTAVTGTYLIWSILKNPKIQARLEAEVAELLPEWRDADLEKLPYINALIREALRLFSAAPGSLPRTVPKDRPLTIDGFVIPPGTTVSSQAYTMHRDPAVFKDPLTFNPDRFLNGGPESKATFSHFGAGSRACLGYHLAYMQLRHALTFLFRECKGLKLGASMNDEDAMTMVNFFLISPKGHRMDVKMRE</sequence>
<keyword evidence="8" id="KW-1133">Transmembrane helix</keyword>
<keyword evidence="8" id="KW-0812">Transmembrane</keyword>
<evidence type="ECO:0000313" key="9">
    <source>
        <dbReference type="EMBL" id="KAG4418356.1"/>
    </source>
</evidence>
<evidence type="ECO:0000256" key="5">
    <source>
        <dbReference type="ARBA" id="ARBA00023004"/>
    </source>
</evidence>
<dbReference type="OrthoDB" id="1470350at2759"/>
<organism evidence="9 10">
    <name type="scientific">Cadophora malorum</name>
    <dbReference type="NCBI Taxonomy" id="108018"/>
    <lineage>
        <taxon>Eukaryota</taxon>
        <taxon>Fungi</taxon>
        <taxon>Dikarya</taxon>
        <taxon>Ascomycota</taxon>
        <taxon>Pezizomycotina</taxon>
        <taxon>Leotiomycetes</taxon>
        <taxon>Helotiales</taxon>
        <taxon>Ploettnerulaceae</taxon>
        <taxon>Cadophora</taxon>
    </lineage>
</organism>
<dbReference type="InterPro" id="IPR002401">
    <property type="entry name" value="Cyt_P450_E_grp-I"/>
</dbReference>
<dbReference type="EMBL" id="JAFJYH010000130">
    <property type="protein sequence ID" value="KAG4418356.1"/>
    <property type="molecule type" value="Genomic_DNA"/>
</dbReference>
<comment type="similarity">
    <text evidence="2 7">Belongs to the cytochrome P450 family.</text>
</comment>
<evidence type="ECO:0000256" key="1">
    <source>
        <dbReference type="ARBA" id="ARBA00001971"/>
    </source>
</evidence>
<evidence type="ECO:0000256" key="6">
    <source>
        <dbReference type="PIRSR" id="PIRSR602401-1"/>
    </source>
</evidence>
<evidence type="ECO:0000256" key="7">
    <source>
        <dbReference type="RuleBase" id="RU000461"/>
    </source>
</evidence>
<evidence type="ECO:0000256" key="2">
    <source>
        <dbReference type="ARBA" id="ARBA00010617"/>
    </source>
</evidence>
<keyword evidence="8" id="KW-0472">Membrane</keyword>
<dbReference type="InterPro" id="IPR017972">
    <property type="entry name" value="Cyt_P450_CS"/>
</dbReference>
<gene>
    <name evidence="9" type="ORF">IFR04_008498</name>
</gene>
<dbReference type="InterPro" id="IPR036396">
    <property type="entry name" value="Cyt_P450_sf"/>
</dbReference>
<feature type="transmembrane region" description="Helical" evidence="8">
    <location>
        <begin position="6"/>
        <end position="28"/>
    </location>
</feature>
<keyword evidence="5 6" id="KW-0408">Iron</keyword>
<dbReference type="CDD" id="cd11059">
    <property type="entry name" value="CYP_fungal"/>
    <property type="match status" value="1"/>
</dbReference>
<keyword evidence="4 7" id="KW-0560">Oxidoreductase</keyword>
<name>A0A8H7TGA3_9HELO</name>
<feature type="binding site" description="axial binding residue" evidence="6">
    <location>
        <position position="431"/>
    </location>
    <ligand>
        <name>heme</name>
        <dbReference type="ChEBI" id="CHEBI:30413"/>
    </ligand>
    <ligandPart>
        <name>Fe</name>
        <dbReference type="ChEBI" id="CHEBI:18248"/>
    </ligandPart>
</feature>